<organism evidence="6 7">
    <name type="scientific">Candidatus Treponema excrementipullorum</name>
    <dbReference type="NCBI Taxonomy" id="2838768"/>
    <lineage>
        <taxon>Bacteria</taxon>
        <taxon>Pseudomonadati</taxon>
        <taxon>Spirochaetota</taxon>
        <taxon>Spirochaetia</taxon>
        <taxon>Spirochaetales</taxon>
        <taxon>Treponemataceae</taxon>
        <taxon>Treponema</taxon>
    </lineage>
</organism>
<name>A0A9E2P1D9_9SPIR</name>
<dbReference type="Proteomes" id="UP000823914">
    <property type="component" value="Unassembled WGS sequence"/>
</dbReference>
<sequence length="1519" mass="168488">MKSKFLKIGISTILSLLLLASVIAIAYPIIDSLTTNLISVRDQFLESFQEKTGLRITYKSVSPSFLSGFKVRGITIYDASADVPVLSIDKASLGIRLRELFSGNFDRVFSKLIVQGIYVEYDSVVNTDIVQKIQNLLPKTSEEPSQKQEQTNALPSISIPFDIAIQDVNIHYKDAYMDVLVTLNKINLTESINEYFLSIQTESQIYVQLEESLLDSLPQELQEGLKEFSVSLGIDASITSELTGSSAGIKITSVDSAAFDVARTSLLLEYRDEFVRLSTIRSVLPFSILGEYELATNIIRVRTEMDNFDPFSLIFPKQRNDLLEKIKGTTISGTYGIEFNIKTSQFDYNGNGKLFVPPTLYPQGVTLGYDFYGDLDMVHINNFTAKATDLELAFNGNFNIGTLQPFGVVQLKRYTLPSGTDISAEMYLDPLKKGFTCFIPQLFVNEKIFTAVQLDVIPDLVNKYIDFSFEVSDYSRIEYGLPGIISIAGSFLYDTQPYVQAELSIENFFIQSAIDTAALILPEEQRLSLESLSSTLSPYITTNEIYVATDFSSVTYNAPYWILADTNNDNNLLIFSFTGNETTVNLSQFDLLFFGHNLQLTADMDFDSDYSQGFFTAEAAVNSIPYSFTGSYMAGAFVNISGSYGLEASVLFGNEDNGYVMDASVSALGVPVALQDLLFLCSFDATGSIPLRDISSFYFNFNNFSIAETSGTIPTEPSLEFKGNITNYGFAIDEMVYTDTVSTLQGSGGLMWNILDNTLESAGLNLSLFNLQDEEEFYQINFSVSNPTGKSLEEYEPLKDLYFSSQIQISHFPMARVLTAQSQENTINAVFTAMGTMENPFINAQIQPSSFSAGNVPVEFASTLRLEDGVFYVDDTQLLMGAQKITDISAFFSIVDFAGQFHARYNADISNAYKVDIPLTLTVESSLSELAKQNPHREQPDFIESVMTLTKGLPEYVSLNAKASLKGNLFEENGDISITFVRVPGVIMVTSDNDLGISGAYYDSGIVDFTLSGKMPLHASINGTVIGNAMDIYITNIQSDISKFTKLLSYPYIKAHGGLVSGELRIGGVFTDPEFNGDVVVQNPVISCPDYVPDLMKSDVMDVVIRNNRLTVHDQVFTVKKGKAILDLELVMDRWFLDYLKLWIKTPTGVTVPAKVNISSNPGSNSGLTVLVEGNSTCDLDMTITTTAFDLKGTFFTEDLEINIITDVLGLQKKQNNDVIYTNPNKDYSVTLDMELTTGQHVELIYDPILRGLIAPNTNVKFTFDSITQDVTIISDVVLRGGEVTYLNRNFYIREGRIIFSEINSLDPLITIRAEIREQDVNGEPVRITMSAENQRLSDFNPTYTSSPPKSEIEIMTILGQAFTGDIQSGLDILLTGVDYGVQVFLLRKMENALRDFLNFDIFSLRTMGLQNTLKQLLTTNAEGGNRLTIGNFLDNTTVYIGKYFGSSIYADAMFHFAYDEDKVLSGQSNTGLVFQPEIGLEMDSPIGAIRWSIAPEIGTTNNLWVPSTSISLSWKFTF</sequence>
<evidence type="ECO:0000256" key="2">
    <source>
        <dbReference type="ARBA" id="ARBA00022692"/>
    </source>
</evidence>
<dbReference type="Pfam" id="PF04357">
    <property type="entry name" value="TamB"/>
    <property type="match status" value="1"/>
</dbReference>
<keyword evidence="4" id="KW-0472">Membrane</keyword>
<dbReference type="GO" id="GO:0005886">
    <property type="term" value="C:plasma membrane"/>
    <property type="evidence" value="ECO:0007669"/>
    <property type="project" value="InterPro"/>
</dbReference>
<evidence type="ECO:0000313" key="7">
    <source>
        <dbReference type="Proteomes" id="UP000823914"/>
    </source>
</evidence>
<gene>
    <name evidence="6" type="ORF">IAA16_10560</name>
</gene>
<feature type="domain" description="Translocation and assembly module TamB C-terminal" evidence="5">
    <location>
        <begin position="1179"/>
        <end position="1434"/>
    </location>
</feature>
<evidence type="ECO:0000313" key="6">
    <source>
        <dbReference type="EMBL" id="MBU3850998.1"/>
    </source>
</evidence>
<dbReference type="GO" id="GO:0009306">
    <property type="term" value="P:protein secretion"/>
    <property type="evidence" value="ECO:0007669"/>
    <property type="project" value="InterPro"/>
</dbReference>
<dbReference type="InterPro" id="IPR007452">
    <property type="entry name" value="TamB_C"/>
</dbReference>
<keyword evidence="3" id="KW-1133">Transmembrane helix</keyword>
<evidence type="ECO:0000259" key="5">
    <source>
        <dbReference type="Pfam" id="PF04357"/>
    </source>
</evidence>
<comment type="subcellular location">
    <subcellularLocation>
        <location evidence="1">Membrane</location>
        <topology evidence="1">Single-pass membrane protein</topology>
    </subcellularLocation>
</comment>
<keyword evidence="2" id="KW-0812">Transmembrane</keyword>
<proteinExistence type="predicted"/>
<evidence type="ECO:0000256" key="3">
    <source>
        <dbReference type="ARBA" id="ARBA00022989"/>
    </source>
</evidence>
<dbReference type="EMBL" id="JAHLFV010000242">
    <property type="protein sequence ID" value="MBU3850998.1"/>
    <property type="molecule type" value="Genomic_DNA"/>
</dbReference>
<protein>
    <submittedName>
        <fullName evidence="6">Translocation/assembly module TamB</fullName>
    </submittedName>
</protein>
<comment type="caution">
    <text evidence="6">The sequence shown here is derived from an EMBL/GenBank/DDBJ whole genome shotgun (WGS) entry which is preliminary data.</text>
</comment>
<evidence type="ECO:0000256" key="1">
    <source>
        <dbReference type="ARBA" id="ARBA00004167"/>
    </source>
</evidence>
<accession>A0A9E2P1D9</accession>
<reference evidence="6" key="1">
    <citation type="journal article" date="2021" name="PeerJ">
        <title>Extensive microbial diversity within the chicken gut microbiome revealed by metagenomics and culture.</title>
        <authorList>
            <person name="Gilroy R."/>
            <person name="Ravi A."/>
            <person name="Getino M."/>
            <person name="Pursley I."/>
            <person name="Horton D.L."/>
            <person name="Alikhan N.F."/>
            <person name="Baker D."/>
            <person name="Gharbi K."/>
            <person name="Hall N."/>
            <person name="Watson M."/>
            <person name="Adriaenssens E.M."/>
            <person name="Foster-Nyarko E."/>
            <person name="Jarju S."/>
            <person name="Secka A."/>
            <person name="Antonio M."/>
            <person name="Oren A."/>
            <person name="Chaudhuri R.R."/>
            <person name="La Ragione R."/>
            <person name="Hildebrand F."/>
            <person name="Pallen M.J."/>
        </authorList>
    </citation>
    <scope>NUCLEOTIDE SEQUENCE</scope>
    <source>
        <strain evidence="6">Gambia15-2214</strain>
    </source>
</reference>
<evidence type="ECO:0000256" key="4">
    <source>
        <dbReference type="ARBA" id="ARBA00023136"/>
    </source>
</evidence>
<reference evidence="6" key="2">
    <citation type="submission" date="2021-04" db="EMBL/GenBank/DDBJ databases">
        <authorList>
            <person name="Gilroy R."/>
        </authorList>
    </citation>
    <scope>NUCLEOTIDE SEQUENCE</scope>
    <source>
        <strain evidence="6">Gambia15-2214</strain>
    </source>
</reference>